<dbReference type="GO" id="GO:0005319">
    <property type="term" value="F:lipid transporter activity"/>
    <property type="evidence" value="ECO:0007669"/>
    <property type="project" value="TreeGrafter"/>
</dbReference>
<dbReference type="InterPro" id="IPR027417">
    <property type="entry name" value="P-loop_NTPase"/>
</dbReference>
<dbReference type="GO" id="GO:0016020">
    <property type="term" value="C:membrane"/>
    <property type="evidence" value="ECO:0007669"/>
    <property type="project" value="InterPro"/>
</dbReference>
<dbReference type="Gene3D" id="3.40.50.300">
    <property type="entry name" value="P-loop containing nucleotide triphosphate hydrolases"/>
    <property type="match status" value="1"/>
</dbReference>
<dbReference type="PANTHER" id="PTHR19229:SF250">
    <property type="entry name" value="ABC TRANSPORTER DOMAIN-CONTAINING PROTEIN-RELATED"/>
    <property type="match status" value="1"/>
</dbReference>
<dbReference type="EMBL" id="JABSTR010000004">
    <property type="protein sequence ID" value="KAH9367993.1"/>
    <property type="molecule type" value="Genomic_DNA"/>
</dbReference>
<sequence length="333" mass="36207">MILTSLSQLELHVRLKTSQDNVLRGLTFHVEPGEAFVVLGLRGCGKSTLLNILSGVEPATSGSALIGDTPVHNTSAWQKLIGVCPEYDGLLGRLTVRQTLKLYARVRGLKGDESDKLLEHLILLLNLTAVIDDNVENSGAITQRKLSVAIAIIGLPPVVFMNDPATGLDLLSKRKIYRTISMLRQLVKSAVVIVTQSVADCVVVSDRMAIMYNGQFQCLGSVADLRKRYCRGCMILVKLKPPVLLDLAIVNNIHEQVKQAFPGAVHTARLGVSLEYATELKIPWSQAVVVAHNLKVQLAEHAVDVVVGDVTMEHVLLKMANYEDSKPIAVAVA</sequence>
<dbReference type="PANTHER" id="PTHR19229">
    <property type="entry name" value="ATP-BINDING CASSETTE TRANSPORTER SUBFAMILY A ABCA"/>
    <property type="match status" value="1"/>
</dbReference>
<feature type="domain" description="ABC transporter" evidence="1">
    <location>
        <begin position="6"/>
        <end position="238"/>
    </location>
</feature>
<dbReference type="GO" id="GO:0016887">
    <property type="term" value="F:ATP hydrolysis activity"/>
    <property type="evidence" value="ECO:0007669"/>
    <property type="project" value="InterPro"/>
</dbReference>
<dbReference type="InterPro" id="IPR003439">
    <property type="entry name" value="ABC_transporter-like_ATP-bd"/>
</dbReference>
<proteinExistence type="predicted"/>
<dbReference type="SUPFAM" id="SSF52540">
    <property type="entry name" value="P-loop containing nucleoside triphosphate hydrolases"/>
    <property type="match status" value="1"/>
</dbReference>
<dbReference type="VEuPathDB" id="VectorBase:HLOH_041157"/>
<keyword evidence="3" id="KW-1185">Reference proteome</keyword>
<comment type="caution">
    <text evidence="2">The sequence shown here is derived from an EMBL/GenBank/DDBJ whole genome shotgun (WGS) entry which is preliminary data.</text>
</comment>
<protein>
    <recommendedName>
        <fullName evidence="1">ABC transporter domain-containing protein</fullName>
    </recommendedName>
</protein>
<dbReference type="PROSITE" id="PS50893">
    <property type="entry name" value="ABC_TRANSPORTER_2"/>
    <property type="match status" value="1"/>
</dbReference>
<dbReference type="GO" id="GO:0005524">
    <property type="term" value="F:ATP binding"/>
    <property type="evidence" value="ECO:0007669"/>
    <property type="project" value="InterPro"/>
</dbReference>
<evidence type="ECO:0000313" key="2">
    <source>
        <dbReference type="EMBL" id="KAH9367993.1"/>
    </source>
</evidence>
<dbReference type="OrthoDB" id="6435757at2759"/>
<organism evidence="2 3">
    <name type="scientific">Haemaphysalis longicornis</name>
    <name type="common">Bush tick</name>
    <dbReference type="NCBI Taxonomy" id="44386"/>
    <lineage>
        <taxon>Eukaryota</taxon>
        <taxon>Metazoa</taxon>
        <taxon>Ecdysozoa</taxon>
        <taxon>Arthropoda</taxon>
        <taxon>Chelicerata</taxon>
        <taxon>Arachnida</taxon>
        <taxon>Acari</taxon>
        <taxon>Parasitiformes</taxon>
        <taxon>Ixodida</taxon>
        <taxon>Ixodoidea</taxon>
        <taxon>Ixodidae</taxon>
        <taxon>Haemaphysalinae</taxon>
        <taxon>Haemaphysalis</taxon>
    </lineage>
</organism>
<gene>
    <name evidence="2" type="ORF">HPB48_010098</name>
</gene>
<name>A0A9J6G011_HAELO</name>
<evidence type="ECO:0000313" key="3">
    <source>
        <dbReference type="Proteomes" id="UP000821853"/>
    </source>
</evidence>
<reference evidence="2 3" key="1">
    <citation type="journal article" date="2020" name="Cell">
        <title>Large-Scale Comparative Analyses of Tick Genomes Elucidate Their Genetic Diversity and Vector Capacities.</title>
        <authorList>
            <consortium name="Tick Genome and Microbiome Consortium (TIGMIC)"/>
            <person name="Jia N."/>
            <person name="Wang J."/>
            <person name="Shi W."/>
            <person name="Du L."/>
            <person name="Sun Y."/>
            <person name="Zhan W."/>
            <person name="Jiang J.F."/>
            <person name="Wang Q."/>
            <person name="Zhang B."/>
            <person name="Ji P."/>
            <person name="Bell-Sakyi L."/>
            <person name="Cui X.M."/>
            <person name="Yuan T.T."/>
            <person name="Jiang B.G."/>
            <person name="Yang W.F."/>
            <person name="Lam T.T."/>
            <person name="Chang Q.C."/>
            <person name="Ding S.J."/>
            <person name="Wang X.J."/>
            <person name="Zhu J.G."/>
            <person name="Ruan X.D."/>
            <person name="Zhao L."/>
            <person name="Wei J.T."/>
            <person name="Ye R.Z."/>
            <person name="Que T.C."/>
            <person name="Du C.H."/>
            <person name="Zhou Y.H."/>
            <person name="Cheng J.X."/>
            <person name="Dai P.F."/>
            <person name="Guo W.B."/>
            <person name="Han X.H."/>
            <person name="Huang E.J."/>
            <person name="Li L.F."/>
            <person name="Wei W."/>
            <person name="Gao Y.C."/>
            <person name="Liu J.Z."/>
            <person name="Shao H.Z."/>
            <person name="Wang X."/>
            <person name="Wang C.C."/>
            <person name="Yang T.C."/>
            <person name="Huo Q.B."/>
            <person name="Li W."/>
            <person name="Chen H.Y."/>
            <person name="Chen S.E."/>
            <person name="Zhou L.G."/>
            <person name="Ni X.B."/>
            <person name="Tian J.H."/>
            <person name="Sheng Y."/>
            <person name="Liu T."/>
            <person name="Pan Y.S."/>
            <person name="Xia L.Y."/>
            <person name="Li J."/>
            <person name="Zhao F."/>
            <person name="Cao W.C."/>
        </authorList>
    </citation>
    <scope>NUCLEOTIDE SEQUENCE [LARGE SCALE GENOMIC DNA]</scope>
    <source>
        <strain evidence="2">HaeL-2018</strain>
    </source>
</reference>
<evidence type="ECO:0000259" key="1">
    <source>
        <dbReference type="PROSITE" id="PS50893"/>
    </source>
</evidence>
<dbReference type="Proteomes" id="UP000821853">
    <property type="component" value="Chromosome 2"/>
</dbReference>
<accession>A0A9J6G011</accession>
<dbReference type="Pfam" id="PF00005">
    <property type="entry name" value="ABC_tran"/>
    <property type="match status" value="1"/>
</dbReference>
<dbReference type="OMA" id="MANYEDS"/>
<dbReference type="InterPro" id="IPR026082">
    <property type="entry name" value="ABCA"/>
</dbReference>
<dbReference type="AlphaFoldDB" id="A0A9J6G011"/>
<dbReference type="GO" id="GO:0140359">
    <property type="term" value="F:ABC-type transporter activity"/>
    <property type="evidence" value="ECO:0007669"/>
    <property type="project" value="InterPro"/>
</dbReference>